<protein>
    <submittedName>
        <fullName evidence="4">Alpha/beta hydrolase</fullName>
    </submittedName>
</protein>
<feature type="signal peptide" evidence="2">
    <location>
        <begin position="1"/>
        <end position="22"/>
    </location>
</feature>
<evidence type="ECO:0000256" key="2">
    <source>
        <dbReference type="SAM" id="SignalP"/>
    </source>
</evidence>
<dbReference type="InterPro" id="IPR050300">
    <property type="entry name" value="GDXG_lipolytic_enzyme"/>
</dbReference>
<dbReference type="SUPFAM" id="SSF53474">
    <property type="entry name" value="alpha/beta-Hydrolases"/>
    <property type="match status" value="1"/>
</dbReference>
<reference evidence="4" key="1">
    <citation type="submission" date="2022-03" db="EMBL/GenBank/DDBJ databases">
        <title>De novo assembled genomes of Belliella spp. (Cyclobacteriaceae) strains.</title>
        <authorList>
            <person name="Szabo A."/>
            <person name="Korponai K."/>
            <person name="Felfoldi T."/>
        </authorList>
    </citation>
    <scope>NUCLEOTIDE SEQUENCE</scope>
    <source>
        <strain evidence="4">DSM 111904</strain>
    </source>
</reference>
<dbReference type="InterPro" id="IPR029058">
    <property type="entry name" value="AB_hydrolase_fold"/>
</dbReference>
<accession>A0ABS9UUQ1</accession>
<dbReference type="Gene3D" id="3.40.50.1820">
    <property type="entry name" value="alpha/beta hydrolase"/>
    <property type="match status" value="1"/>
</dbReference>
<dbReference type="EMBL" id="JAKZGP010000001">
    <property type="protein sequence ID" value="MCH7407896.1"/>
    <property type="molecule type" value="Genomic_DNA"/>
</dbReference>
<keyword evidence="5" id="KW-1185">Reference proteome</keyword>
<dbReference type="InterPro" id="IPR049492">
    <property type="entry name" value="BD-FAE-like_dom"/>
</dbReference>
<feature type="domain" description="BD-FAE-like" evidence="3">
    <location>
        <begin position="52"/>
        <end position="217"/>
    </location>
</feature>
<evidence type="ECO:0000256" key="1">
    <source>
        <dbReference type="ARBA" id="ARBA00022801"/>
    </source>
</evidence>
<dbReference type="RefSeq" id="WP_241345836.1">
    <property type="nucleotide sequence ID" value="NZ_JAKZGP010000001.1"/>
</dbReference>
<comment type="caution">
    <text evidence="4">The sequence shown here is derived from an EMBL/GenBank/DDBJ whole genome shotgun (WGS) entry which is preliminary data.</text>
</comment>
<keyword evidence="1 4" id="KW-0378">Hydrolase</keyword>
<evidence type="ECO:0000313" key="5">
    <source>
        <dbReference type="Proteomes" id="UP001165489"/>
    </source>
</evidence>
<name>A0ABS9UUQ1_9BACT</name>
<dbReference type="Proteomes" id="UP001165489">
    <property type="component" value="Unassembled WGS sequence"/>
</dbReference>
<evidence type="ECO:0000259" key="3">
    <source>
        <dbReference type="Pfam" id="PF20434"/>
    </source>
</evidence>
<organism evidence="4 5">
    <name type="scientific">Belliella filtrata</name>
    <dbReference type="NCBI Taxonomy" id="2923435"/>
    <lineage>
        <taxon>Bacteria</taxon>
        <taxon>Pseudomonadati</taxon>
        <taxon>Bacteroidota</taxon>
        <taxon>Cytophagia</taxon>
        <taxon>Cytophagales</taxon>
        <taxon>Cyclobacteriaceae</taxon>
        <taxon>Belliella</taxon>
    </lineage>
</organism>
<feature type="chain" id="PRO_5046545759" evidence="2">
    <location>
        <begin position="23"/>
        <end position="278"/>
    </location>
</feature>
<dbReference type="PANTHER" id="PTHR48081:SF9">
    <property type="entry name" value="CARBOXYLESTERASE"/>
    <property type="match status" value="1"/>
</dbReference>
<proteinExistence type="predicted"/>
<keyword evidence="2" id="KW-0732">Signal</keyword>
<sequence length="278" mass="31142">MKNKFAFVYTCCLFISIGLSHAQVAYNLENEIPYYSQEQVEGDAYKESMCVLDFYYPTNVENFPTIVWFHGGGLTSGYREIPEYLKDKGVAVVGVGYRLSPNVKAEEAIKDAATATAWVFENIERYGGNSSLIFVSGMSAGGYLSYMIGLDKKYLATHQIDANKIAGLIPFSGQAITHFAIREESGIPEAQPIIDELAPLYHVRADAPPLLILTGDRELELLGRYEENAYLMRMMKVVGHNQVRLYELDGSDHGQMMYPGLPLLLREVKSLTKEILKK</sequence>
<gene>
    <name evidence="4" type="ORF">MM239_00685</name>
</gene>
<dbReference type="GO" id="GO:0016787">
    <property type="term" value="F:hydrolase activity"/>
    <property type="evidence" value="ECO:0007669"/>
    <property type="project" value="UniProtKB-KW"/>
</dbReference>
<dbReference type="Pfam" id="PF20434">
    <property type="entry name" value="BD-FAE"/>
    <property type="match status" value="1"/>
</dbReference>
<dbReference type="PANTHER" id="PTHR48081">
    <property type="entry name" value="AB HYDROLASE SUPERFAMILY PROTEIN C4A8.06C"/>
    <property type="match status" value="1"/>
</dbReference>
<evidence type="ECO:0000313" key="4">
    <source>
        <dbReference type="EMBL" id="MCH7407896.1"/>
    </source>
</evidence>